<sequence>MSMSSSYNHLRIFLMNTFYHRTSKKLWYMF</sequence>
<protein>
    <submittedName>
        <fullName evidence="1">Uncharacterized protein</fullName>
    </submittedName>
</protein>
<proteinExistence type="predicted"/>
<reference evidence="1" key="1">
    <citation type="journal article" date="2021" name="Proc. Natl. Acad. Sci. U.S.A.">
        <title>A Catalog of Tens of Thousands of Viruses from Human Metagenomes Reveals Hidden Associations with Chronic Diseases.</title>
        <authorList>
            <person name="Tisza M.J."/>
            <person name="Buck C.B."/>
        </authorList>
    </citation>
    <scope>NUCLEOTIDE SEQUENCE</scope>
    <source>
        <strain evidence="1">CtMYd37</strain>
    </source>
</reference>
<organism evidence="1">
    <name type="scientific">Siphoviridae sp. ctMYd37</name>
    <dbReference type="NCBI Taxonomy" id="2826260"/>
    <lineage>
        <taxon>Viruses</taxon>
        <taxon>Duplodnaviria</taxon>
        <taxon>Heunggongvirae</taxon>
        <taxon>Uroviricota</taxon>
        <taxon>Caudoviricetes</taxon>
    </lineage>
</organism>
<evidence type="ECO:0000313" key="1">
    <source>
        <dbReference type="EMBL" id="DAD77165.1"/>
    </source>
</evidence>
<name>A0A8S5M4G3_9CAUD</name>
<dbReference type="EMBL" id="BK014818">
    <property type="protein sequence ID" value="DAD77165.1"/>
    <property type="molecule type" value="Genomic_DNA"/>
</dbReference>
<accession>A0A8S5M4G3</accession>